<evidence type="ECO:0000256" key="4">
    <source>
        <dbReference type="ARBA" id="ARBA00022525"/>
    </source>
</evidence>
<accession>A0A8X6V9I2</accession>
<dbReference type="PANTHER" id="PTHR24174:SF1">
    <property type="entry name" value="IP14385P"/>
    <property type="match status" value="1"/>
</dbReference>
<dbReference type="GO" id="GO:0090729">
    <property type="term" value="F:toxin activity"/>
    <property type="evidence" value="ECO:0007669"/>
    <property type="project" value="UniProtKB-KW"/>
</dbReference>
<feature type="repeat" description="ANK" evidence="12">
    <location>
        <begin position="81"/>
        <end position="113"/>
    </location>
</feature>
<dbReference type="SUPFAM" id="SSF48403">
    <property type="entry name" value="Ankyrin repeat"/>
    <property type="match status" value="1"/>
</dbReference>
<name>A0A8X6V9I2_TRICX</name>
<dbReference type="InterPro" id="IPR002110">
    <property type="entry name" value="Ankyrin_rpt"/>
</dbReference>
<evidence type="ECO:0000256" key="9">
    <source>
        <dbReference type="ARBA" id="ARBA00023028"/>
    </source>
</evidence>
<dbReference type="Pfam" id="PF00023">
    <property type="entry name" value="Ank"/>
    <property type="match status" value="1"/>
</dbReference>
<evidence type="ECO:0000256" key="7">
    <source>
        <dbReference type="ARBA" id="ARBA00022699"/>
    </source>
</evidence>
<dbReference type="Gene3D" id="1.25.40.20">
    <property type="entry name" value="Ankyrin repeat-containing domain"/>
    <property type="match status" value="2"/>
</dbReference>
<evidence type="ECO:0000313" key="14">
    <source>
        <dbReference type="Proteomes" id="UP000887159"/>
    </source>
</evidence>
<keyword evidence="11" id="KW-1053">Target membrane</keyword>
<keyword evidence="11" id="KW-0472">Membrane</keyword>
<dbReference type="PROSITE" id="PS50297">
    <property type="entry name" value="ANK_REP_REGION"/>
    <property type="match status" value="3"/>
</dbReference>
<evidence type="ECO:0000313" key="13">
    <source>
        <dbReference type="EMBL" id="GFY09997.1"/>
    </source>
</evidence>
<dbReference type="GO" id="GO:0044218">
    <property type="term" value="C:other organism cell membrane"/>
    <property type="evidence" value="ECO:0007669"/>
    <property type="project" value="UniProtKB-KW"/>
</dbReference>
<dbReference type="AlphaFoldDB" id="A0A8X6V9I2"/>
<dbReference type="GO" id="GO:0006887">
    <property type="term" value="P:exocytosis"/>
    <property type="evidence" value="ECO:0007669"/>
    <property type="project" value="UniProtKB-KW"/>
</dbReference>
<evidence type="ECO:0000256" key="12">
    <source>
        <dbReference type="PROSITE-ProRule" id="PRU00023"/>
    </source>
</evidence>
<evidence type="ECO:0000256" key="6">
    <source>
        <dbReference type="ARBA" id="ARBA00022656"/>
    </source>
</evidence>
<protein>
    <submittedName>
        <fullName evidence="13">Ankyrin repeat and sterile alpha motif domain-containing protein 1B</fullName>
    </submittedName>
</protein>
<feature type="repeat" description="ANK" evidence="12">
    <location>
        <begin position="48"/>
        <end position="80"/>
    </location>
</feature>
<dbReference type="PANTHER" id="PTHR24174">
    <property type="entry name" value="ANKYRIN REPEAT AND STERILE ALPHA MOTIF DOMAIN-CONTAINING PROTEIN 1"/>
    <property type="match status" value="1"/>
</dbReference>
<keyword evidence="10 12" id="KW-0040">ANK repeat</keyword>
<evidence type="ECO:0000256" key="1">
    <source>
        <dbReference type="ARBA" id="ARBA00004175"/>
    </source>
</evidence>
<proteinExistence type="predicted"/>
<keyword evidence="9" id="KW-0638">Presynaptic neurotoxin</keyword>
<keyword evidence="3" id="KW-0268">Exocytosis</keyword>
<dbReference type="InterPro" id="IPR033635">
    <property type="entry name" value="ANKS1/Caskin"/>
</dbReference>
<dbReference type="GO" id="GO:0005829">
    <property type="term" value="C:cytosol"/>
    <property type="evidence" value="ECO:0007669"/>
    <property type="project" value="TreeGrafter"/>
</dbReference>
<evidence type="ECO:0000256" key="11">
    <source>
        <dbReference type="ARBA" id="ARBA00023298"/>
    </source>
</evidence>
<dbReference type="PROSITE" id="PS50007">
    <property type="entry name" value="PIPLC_X_DOMAIN"/>
    <property type="match status" value="1"/>
</dbReference>
<keyword evidence="14" id="KW-1185">Reference proteome</keyword>
<keyword evidence="6" id="KW-0800">Toxin</keyword>
<gene>
    <name evidence="13" type="primary">anks1b</name>
    <name evidence="13" type="ORF">TNCV_3699581</name>
</gene>
<reference evidence="13" key="1">
    <citation type="submission" date="2020-08" db="EMBL/GenBank/DDBJ databases">
        <title>Multicomponent nature underlies the extraordinary mechanical properties of spider dragline silk.</title>
        <authorList>
            <person name="Kono N."/>
            <person name="Nakamura H."/>
            <person name="Mori M."/>
            <person name="Yoshida Y."/>
            <person name="Ohtoshi R."/>
            <person name="Malay A.D."/>
            <person name="Moran D.A.P."/>
            <person name="Tomita M."/>
            <person name="Numata K."/>
            <person name="Arakawa K."/>
        </authorList>
    </citation>
    <scope>NUCLEOTIDE SEQUENCE</scope>
</reference>
<dbReference type="PROSITE" id="PS50088">
    <property type="entry name" value="ANK_REPEAT"/>
    <property type="match status" value="3"/>
</dbReference>
<feature type="repeat" description="ANK" evidence="12">
    <location>
        <begin position="117"/>
        <end position="139"/>
    </location>
</feature>
<organism evidence="13 14">
    <name type="scientific">Trichonephila clavipes</name>
    <name type="common">Golden silk orbweaver</name>
    <name type="synonym">Nephila clavipes</name>
    <dbReference type="NCBI Taxonomy" id="2585209"/>
    <lineage>
        <taxon>Eukaryota</taxon>
        <taxon>Metazoa</taxon>
        <taxon>Ecdysozoa</taxon>
        <taxon>Arthropoda</taxon>
        <taxon>Chelicerata</taxon>
        <taxon>Arachnida</taxon>
        <taxon>Araneae</taxon>
        <taxon>Araneomorphae</taxon>
        <taxon>Entelegynae</taxon>
        <taxon>Araneoidea</taxon>
        <taxon>Nephilidae</taxon>
        <taxon>Trichonephila</taxon>
    </lineage>
</organism>
<dbReference type="SMART" id="SM00248">
    <property type="entry name" value="ANK"/>
    <property type="match status" value="4"/>
</dbReference>
<dbReference type="Proteomes" id="UP000887159">
    <property type="component" value="Unassembled WGS sequence"/>
</dbReference>
<evidence type="ECO:0000256" key="3">
    <source>
        <dbReference type="ARBA" id="ARBA00022483"/>
    </source>
</evidence>
<evidence type="ECO:0000256" key="8">
    <source>
        <dbReference type="ARBA" id="ARBA00022737"/>
    </source>
</evidence>
<keyword evidence="7" id="KW-0528">Neurotoxin</keyword>
<evidence type="ECO:0000256" key="2">
    <source>
        <dbReference type="ARBA" id="ARBA00004613"/>
    </source>
</evidence>
<keyword evidence="8" id="KW-0677">Repeat</keyword>
<keyword evidence="5" id="KW-1052">Target cell membrane</keyword>
<dbReference type="InterPro" id="IPR036770">
    <property type="entry name" value="Ankyrin_rpt-contain_sf"/>
</dbReference>
<dbReference type="Pfam" id="PF12796">
    <property type="entry name" value="Ank_2"/>
    <property type="match status" value="1"/>
</dbReference>
<keyword evidence="4" id="KW-0964">Secreted</keyword>
<comment type="caution">
    <text evidence="13">The sequence shown here is derived from an EMBL/GenBank/DDBJ whole genome shotgun (WGS) entry which is preliminary data.</text>
</comment>
<evidence type="ECO:0000256" key="10">
    <source>
        <dbReference type="ARBA" id="ARBA00023043"/>
    </source>
</evidence>
<dbReference type="GO" id="GO:0005576">
    <property type="term" value="C:extracellular region"/>
    <property type="evidence" value="ECO:0007669"/>
    <property type="project" value="UniProtKB-SubCell"/>
</dbReference>
<evidence type="ECO:0000256" key="5">
    <source>
        <dbReference type="ARBA" id="ARBA00022537"/>
    </source>
</evidence>
<dbReference type="EMBL" id="BMAU01021292">
    <property type="protein sequence ID" value="GFY09997.1"/>
    <property type="molecule type" value="Genomic_DNA"/>
</dbReference>
<dbReference type="GO" id="GO:0044231">
    <property type="term" value="C:host cell presynaptic membrane"/>
    <property type="evidence" value="ECO:0007669"/>
    <property type="project" value="UniProtKB-KW"/>
</dbReference>
<comment type="subcellular location">
    <subcellularLocation>
        <location evidence="2">Secreted</location>
    </subcellularLocation>
    <subcellularLocation>
        <location evidence="1">Target cell membrane</location>
    </subcellularLocation>
</comment>
<sequence length="182" mass="20122">MGKDHELLEAARCGNFAVVERILNQRAKKSGPLASLRRGLGPNIQDSNGYTPLHHSCLNGHKEIVTLLLTHDASANIVDHKGCTPLHLAAWSGNTEIVEIILTHGPSFPSVNHMNFDHESALHSAAQYGHTEIVKLLLEWNHISEHSSTDGGVLWKVVSVNVVQVRREDRTLWDARKTSPKV</sequence>